<reference evidence="2 3" key="1">
    <citation type="submission" date="2024-09" db="EMBL/GenBank/DDBJ databases">
        <authorList>
            <person name="Sun Q."/>
            <person name="Mori K."/>
        </authorList>
    </citation>
    <scope>NUCLEOTIDE SEQUENCE [LARGE SCALE GENOMIC DNA]</scope>
    <source>
        <strain evidence="2 3">CGMCC 1.9126</strain>
    </source>
</reference>
<dbReference type="SUPFAM" id="SSF158560">
    <property type="entry name" value="BH3980-like"/>
    <property type="match status" value="1"/>
</dbReference>
<feature type="transmembrane region" description="Helical" evidence="1">
    <location>
        <begin position="91"/>
        <end position="116"/>
    </location>
</feature>
<dbReference type="PANTHER" id="PTHR41307">
    <property type="entry name" value="MEMBRANE PROTEIN-RELATED"/>
    <property type="match status" value="1"/>
</dbReference>
<evidence type="ECO:0000256" key="1">
    <source>
        <dbReference type="SAM" id="Phobius"/>
    </source>
</evidence>
<dbReference type="EMBL" id="JBHLUU010000031">
    <property type="protein sequence ID" value="MFC0475649.1"/>
    <property type="molecule type" value="Genomic_DNA"/>
</dbReference>
<feature type="transmembrane region" description="Helical" evidence="1">
    <location>
        <begin position="172"/>
        <end position="189"/>
    </location>
</feature>
<dbReference type="Gene3D" id="1.10.1900.10">
    <property type="entry name" value="c-terminal domain of poly(a) binding protein"/>
    <property type="match status" value="1"/>
</dbReference>
<dbReference type="PANTHER" id="PTHR41307:SF1">
    <property type="entry name" value="MEMBRANE PROTEIN"/>
    <property type="match status" value="1"/>
</dbReference>
<keyword evidence="1" id="KW-0472">Membrane</keyword>
<protein>
    <submittedName>
        <fullName evidence="2">DUF1129 family protein</fullName>
    </submittedName>
</protein>
<dbReference type="Pfam" id="PF06570">
    <property type="entry name" value="DUF1129"/>
    <property type="match status" value="1"/>
</dbReference>
<feature type="transmembrane region" description="Helical" evidence="1">
    <location>
        <begin position="128"/>
        <end position="151"/>
    </location>
</feature>
<keyword evidence="1" id="KW-0812">Transmembrane</keyword>
<evidence type="ECO:0000313" key="3">
    <source>
        <dbReference type="Proteomes" id="UP001589738"/>
    </source>
</evidence>
<accession>A0ABV6KQV2</accession>
<name>A0ABV6KQV2_9BACI</name>
<feature type="transmembrane region" description="Helical" evidence="1">
    <location>
        <begin position="201"/>
        <end position="218"/>
    </location>
</feature>
<keyword evidence="3" id="KW-1185">Reference proteome</keyword>
<dbReference type="Proteomes" id="UP001589738">
    <property type="component" value="Unassembled WGS sequence"/>
</dbReference>
<keyword evidence="1" id="KW-1133">Transmembrane helix</keyword>
<gene>
    <name evidence="2" type="ORF">ACFFHF_10375</name>
</gene>
<organism evidence="2 3">
    <name type="scientific">Robertmurraya beringensis</name>
    <dbReference type="NCBI Taxonomy" id="641660"/>
    <lineage>
        <taxon>Bacteria</taxon>
        <taxon>Bacillati</taxon>
        <taxon>Bacillota</taxon>
        <taxon>Bacilli</taxon>
        <taxon>Bacillales</taxon>
        <taxon>Bacillaceae</taxon>
        <taxon>Robertmurraya</taxon>
    </lineage>
</organism>
<proteinExistence type="predicted"/>
<dbReference type="InterPro" id="IPR009214">
    <property type="entry name" value="DUF1129"/>
</dbReference>
<evidence type="ECO:0000313" key="2">
    <source>
        <dbReference type="EMBL" id="MFC0475649.1"/>
    </source>
</evidence>
<dbReference type="RefSeq" id="WP_160549151.1">
    <property type="nucleotide sequence ID" value="NZ_JBHLUU010000031.1"/>
</dbReference>
<sequence length="223" mass="25434">MKAKQLIEENNRKRDRLTKENEKYYSDMLVYIRLQLTLSEQQSEEVLMEMLDHLLEAQNEGKTAKDIFGLNPKQYADEIIENLPKEKKRQALPFISGLALNIISYMLIIRSIVILIGSQFKEITTTVYPLTSIIVICVILASISFGVWYIFKIIKDSLFLEKQNNKKDMIKAGIYGSVSMGIIIAVSKLMPEVGPSFSLSWWASLLCGCIIWIVGYGVKKIES</sequence>
<comment type="caution">
    <text evidence="2">The sequence shown here is derived from an EMBL/GenBank/DDBJ whole genome shotgun (WGS) entry which is preliminary data.</text>
</comment>